<feature type="region of interest" description="Disordered" evidence="2">
    <location>
        <begin position="70"/>
        <end position="89"/>
    </location>
</feature>
<comment type="caution">
    <text evidence="3">The sequence shown here is derived from an EMBL/GenBank/DDBJ whole genome shotgun (WGS) entry which is preliminary data.</text>
</comment>
<proteinExistence type="predicted"/>
<name>A0A813VHU0_9BILA</name>
<accession>A0A813VHU0</accession>
<evidence type="ECO:0000256" key="1">
    <source>
        <dbReference type="SAM" id="Coils"/>
    </source>
</evidence>
<dbReference type="EMBL" id="CAJNOT010000109">
    <property type="protein sequence ID" value="CAF0843572.1"/>
    <property type="molecule type" value="Genomic_DNA"/>
</dbReference>
<evidence type="ECO:0000256" key="2">
    <source>
        <dbReference type="SAM" id="MobiDB-lite"/>
    </source>
</evidence>
<protein>
    <submittedName>
        <fullName evidence="3">Uncharacterized protein</fullName>
    </submittedName>
</protein>
<keyword evidence="1" id="KW-0175">Coiled coil</keyword>
<evidence type="ECO:0000313" key="4">
    <source>
        <dbReference type="Proteomes" id="UP000663864"/>
    </source>
</evidence>
<dbReference type="Proteomes" id="UP000663864">
    <property type="component" value="Unassembled WGS sequence"/>
</dbReference>
<dbReference type="Gene3D" id="6.10.140.2140">
    <property type="match status" value="1"/>
</dbReference>
<gene>
    <name evidence="3" type="ORF">ZHD862_LOCUS4506</name>
</gene>
<feature type="coiled-coil region" evidence="1">
    <location>
        <begin position="129"/>
        <end position="156"/>
    </location>
</feature>
<evidence type="ECO:0000313" key="3">
    <source>
        <dbReference type="EMBL" id="CAF0843572.1"/>
    </source>
</evidence>
<sequence>MAANSIHNIDDPITDLNKTQLVPEKIITGIKNVMIEELAKAEKQIQVEVQNHLITTNRLIDVERKLSEQEKKNMDQEKKITDQQKETDDYKKNILAQQEEIDKQKTSILAQQQEIDKQNKSILAQQKEIDKQKTSILAQQKEVQDLQTKLDKLEKKNCSINIFKTITTAVAVATLATIIHKYIK</sequence>
<organism evidence="3 4">
    <name type="scientific">Rotaria sordida</name>
    <dbReference type="NCBI Taxonomy" id="392033"/>
    <lineage>
        <taxon>Eukaryota</taxon>
        <taxon>Metazoa</taxon>
        <taxon>Spiralia</taxon>
        <taxon>Gnathifera</taxon>
        <taxon>Rotifera</taxon>
        <taxon>Eurotatoria</taxon>
        <taxon>Bdelloidea</taxon>
        <taxon>Philodinida</taxon>
        <taxon>Philodinidae</taxon>
        <taxon>Rotaria</taxon>
    </lineage>
</organism>
<reference evidence="3" key="1">
    <citation type="submission" date="2021-02" db="EMBL/GenBank/DDBJ databases">
        <authorList>
            <person name="Nowell W R."/>
        </authorList>
    </citation>
    <scope>NUCLEOTIDE SEQUENCE</scope>
</reference>
<dbReference type="AlphaFoldDB" id="A0A813VHU0"/>